<feature type="domain" description="C2H2-type" evidence="3">
    <location>
        <begin position="14"/>
        <end position="41"/>
    </location>
</feature>
<dbReference type="Gene3D" id="3.30.890.10">
    <property type="entry name" value="Methyl-cpg-binding Protein 2, Chain A"/>
    <property type="match status" value="1"/>
</dbReference>
<dbReference type="EMBL" id="CAXKWB010007275">
    <property type="protein sequence ID" value="CAL4086368.1"/>
    <property type="molecule type" value="Genomic_DNA"/>
</dbReference>
<gene>
    <name evidence="5" type="ORF">MNOR_LOCUS12979</name>
</gene>
<dbReference type="PROSITE" id="PS50982">
    <property type="entry name" value="MBD"/>
    <property type="match status" value="2"/>
</dbReference>
<dbReference type="GO" id="GO:0003677">
    <property type="term" value="F:DNA binding"/>
    <property type="evidence" value="ECO:0007669"/>
    <property type="project" value="InterPro"/>
</dbReference>
<comment type="caution">
    <text evidence="5">The sequence shown here is derived from an EMBL/GenBank/DDBJ whole genome shotgun (WGS) entry which is preliminary data.</text>
</comment>
<evidence type="ECO:0008006" key="7">
    <source>
        <dbReference type="Google" id="ProtNLM"/>
    </source>
</evidence>
<keyword evidence="1" id="KW-0862">Zinc</keyword>
<dbReference type="SUPFAM" id="SSF54171">
    <property type="entry name" value="DNA-binding domain"/>
    <property type="match status" value="1"/>
</dbReference>
<evidence type="ECO:0000256" key="1">
    <source>
        <dbReference type="PROSITE-ProRule" id="PRU00042"/>
    </source>
</evidence>
<evidence type="ECO:0000259" key="4">
    <source>
        <dbReference type="PROSITE" id="PS50982"/>
    </source>
</evidence>
<evidence type="ECO:0000259" key="3">
    <source>
        <dbReference type="PROSITE" id="PS50157"/>
    </source>
</evidence>
<dbReference type="GO" id="GO:0008270">
    <property type="term" value="F:zinc ion binding"/>
    <property type="evidence" value="ECO:0007669"/>
    <property type="project" value="UniProtKB-KW"/>
</dbReference>
<dbReference type="AlphaFoldDB" id="A0AAV2QM62"/>
<dbReference type="InterPro" id="IPR001739">
    <property type="entry name" value="Methyl_CpG_DNA-bd"/>
</dbReference>
<proteinExistence type="predicted"/>
<accession>A0AAV2QM62</accession>
<dbReference type="Proteomes" id="UP001497623">
    <property type="component" value="Unassembled WGS sequence"/>
</dbReference>
<organism evidence="5 6">
    <name type="scientific">Meganyctiphanes norvegica</name>
    <name type="common">Northern krill</name>
    <name type="synonym">Thysanopoda norvegica</name>
    <dbReference type="NCBI Taxonomy" id="48144"/>
    <lineage>
        <taxon>Eukaryota</taxon>
        <taxon>Metazoa</taxon>
        <taxon>Ecdysozoa</taxon>
        <taxon>Arthropoda</taxon>
        <taxon>Crustacea</taxon>
        <taxon>Multicrustacea</taxon>
        <taxon>Malacostraca</taxon>
        <taxon>Eumalacostraca</taxon>
        <taxon>Eucarida</taxon>
        <taxon>Euphausiacea</taxon>
        <taxon>Euphausiidae</taxon>
        <taxon>Meganyctiphanes</taxon>
    </lineage>
</organism>
<dbReference type="Pfam" id="PF01429">
    <property type="entry name" value="MBD"/>
    <property type="match status" value="1"/>
</dbReference>
<dbReference type="PROSITE" id="PS00028">
    <property type="entry name" value="ZINC_FINGER_C2H2_1"/>
    <property type="match status" value="1"/>
</dbReference>
<protein>
    <recommendedName>
        <fullName evidence="7">C2H2-type domain-containing protein</fullName>
    </recommendedName>
</protein>
<dbReference type="InterPro" id="IPR016177">
    <property type="entry name" value="DNA-bd_dom_sf"/>
</dbReference>
<feature type="non-terminal residue" evidence="5">
    <location>
        <position position="408"/>
    </location>
</feature>
<feature type="domain" description="MBD" evidence="4">
    <location>
        <begin position="231"/>
        <end position="305"/>
    </location>
</feature>
<evidence type="ECO:0000313" key="6">
    <source>
        <dbReference type="Proteomes" id="UP001497623"/>
    </source>
</evidence>
<feature type="domain" description="MBD" evidence="4">
    <location>
        <begin position="315"/>
        <end position="392"/>
    </location>
</feature>
<keyword evidence="6" id="KW-1185">Reference proteome</keyword>
<dbReference type="PROSITE" id="PS50157">
    <property type="entry name" value="ZINC_FINGER_C2H2_2"/>
    <property type="match status" value="1"/>
</dbReference>
<reference evidence="5 6" key="1">
    <citation type="submission" date="2024-05" db="EMBL/GenBank/DDBJ databases">
        <authorList>
            <person name="Wallberg A."/>
        </authorList>
    </citation>
    <scope>NUCLEOTIDE SEQUENCE [LARGE SCALE GENOMIC DNA]</scope>
</reference>
<sequence>MNEMSSDENNDDEFECSECDYRCTSEIDIMQHSTVHQSPNTINDDVLDISPYGNFVKDEPNVNDTVRVNLQAKFNSEEEIVSCTKQADTPEIKDIGTYKYKVKRDSNSSTTEVDNRNEIGNKIIKLEDIDIKQENLPNCSSHQINEYEFIHRDQYSLSLNPSKTIPINGRHKAYDENLYTEDDAAVDESESLLNQSEPSQNDMGLTNSSHGLPPNKICHVRISSSRCARIEVEAENTGIYIPPGWKRKVYMSTNPIRGIMRFKCFYFTGFGICIRSKKMAYAYYADKDNLSDIDIAKLNFSTRKSKLKMDQITLEVDLDNTGIYIPDGWQRKVYVSTSSHGQKMYHVNYFNLEGKRFGCKSDVNSYISHSDNIKEKQIDVKEMNFSWRTRNRFSYKKRCKSGKVQGKI</sequence>
<name>A0AAV2QM62_MEGNR</name>
<evidence type="ECO:0000256" key="2">
    <source>
        <dbReference type="SAM" id="MobiDB-lite"/>
    </source>
</evidence>
<feature type="region of interest" description="Disordered" evidence="2">
    <location>
        <begin position="186"/>
        <end position="208"/>
    </location>
</feature>
<keyword evidence="1" id="KW-0479">Metal-binding</keyword>
<evidence type="ECO:0000313" key="5">
    <source>
        <dbReference type="EMBL" id="CAL4086368.1"/>
    </source>
</evidence>
<feature type="compositionally biased region" description="Polar residues" evidence="2">
    <location>
        <begin position="191"/>
        <end position="208"/>
    </location>
</feature>
<dbReference type="InterPro" id="IPR013087">
    <property type="entry name" value="Znf_C2H2_type"/>
</dbReference>
<keyword evidence="1" id="KW-0863">Zinc-finger</keyword>